<comment type="caution">
    <text evidence="1">The sequence shown here is derived from an EMBL/GenBank/DDBJ whole genome shotgun (WGS) entry which is preliminary data.</text>
</comment>
<dbReference type="KEGG" id="bbrd:BBBR_1403"/>
<reference evidence="1 2" key="1">
    <citation type="submission" date="2010-02" db="EMBL/GenBank/DDBJ databases">
        <authorList>
            <person name="Weinstock G."/>
            <person name="Sodergren E."/>
            <person name="Clifton S."/>
            <person name="Fulton L."/>
            <person name="Fulton B."/>
            <person name="Courtney L."/>
            <person name="Fronick C."/>
            <person name="Harrison M."/>
            <person name="Strong C."/>
            <person name="Farmer C."/>
            <person name="Delahaunty K."/>
            <person name="Markovic C."/>
            <person name="Hall O."/>
            <person name="Minx P."/>
            <person name="Tomlinson C."/>
            <person name="Mitreva M."/>
            <person name="Nelson J."/>
            <person name="Hou S."/>
            <person name="Wollam A."/>
            <person name="Pepin K.H."/>
            <person name="Johnson M."/>
            <person name="Bhonagiri V."/>
            <person name="Zhang X."/>
            <person name="Suruliraj S."/>
            <person name="Warren W."/>
            <person name="Chinwalla A."/>
            <person name="Mardis E.R."/>
            <person name="Wilson R.K."/>
        </authorList>
    </citation>
    <scope>NUCLEOTIDE SEQUENCE [LARGE SCALE GENOMIC DNA]</scope>
    <source>
        <strain evidence="1 2">DSM 20213</strain>
    </source>
</reference>
<dbReference type="Proteomes" id="UP000003191">
    <property type="component" value="Unassembled WGS sequence"/>
</dbReference>
<dbReference type="PATRIC" id="fig|518634.20.peg.1471"/>
<dbReference type="HOGENOM" id="CLU_3213016_0_0_11"/>
<gene>
    <name evidence="1" type="ORF">BIFBRE_04711</name>
</gene>
<dbReference type="AlphaFoldDB" id="D4BRH5"/>
<name>D4BRH5_BIFBR</name>
<sequence>MTLRITKAPAAHATGAIRITYEALSVCENESTRAKNRRPKPKAH</sequence>
<protein>
    <submittedName>
        <fullName evidence="1">Uncharacterized protein</fullName>
    </submittedName>
</protein>
<evidence type="ECO:0000313" key="1">
    <source>
        <dbReference type="EMBL" id="EFE88820.1"/>
    </source>
</evidence>
<accession>D4BRH5</accession>
<dbReference type="EMBL" id="ACCG02000012">
    <property type="protein sequence ID" value="EFE88820.1"/>
    <property type="molecule type" value="Genomic_DNA"/>
</dbReference>
<keyword evidence="2" id="KW-1185">Reference proteome</keyword>
<organism evidence="1 2">
    <name type="scientific">Bifidobacterium breve DSM 20213 = JCM 1192</name>
    <dbReference type="NCBI Taxonomy" id="518634"/>
    <lineage>
        <taxon>Bacteria</taxon>
        <taxon>Bacillati</taxon>
        <taxon>Actinomycetota</taxon>
        <taxon>Actinomycetes</taxon>
        <taxon>Bifidobacteriales</taxon>
        <taxon>Bifidobacteriaceae</taxon>
        <taxon>Bifidobacterium</taxon>
    </lineage>
</organism>
<proteinExistence type="predicted"/>
<evidence type="ECO:0000313" key="2">
    <source>
        <dbReference type="Proteomes" id="UP000003191"/>
    </source>
</evidence>